<dbReference type="FunFam" id="2.60.40.420:FF:000021">
    <property type="entry name" value="Extracellular dihydrogeodin oxidase/laccase"/>
    <property type="match status" value="1"/>
</dbReference>
<sequence>MGFFGSCWEVLLQFMSMSPFSGPGRPQYPLPLGPSHDLTVHPHHASPGFHCSYPGYEDWESCNGPDSRDCWIQRRGAKQPLWNTFNIETDYEAMWPRGIKREYWLEVSDMKIAPDGYLKPLGKVFNGSYPGPLIEACWGDEIIVHVTNKLTTNGTTVHWHGIRQLHSNEMDGVNGVTQCPIAEDETFTYKFTASQYGHTWYHSHYSLQYPDGVAGPLLIHGPSSADWDEAWDPILISDWVHDSAFAVFQKELCLPGAKCTPPTSQSILLNGTGHYLCNETDPRCVCPQTNPDCVGPSSYFTKTFQKGKRYLLRLINASTDAGYIFSIDGHTLKVISTDFVPIHPYTTNSLHIAIGQRYSVIVEAAEPDTPAQDGNYWIRTEVPSGCGSIDLPGSNEKTGIIRYDSDSTAFPSSTKNPFPSNCTDEPYESLKPIVEWLVQPPENNVTTNTYEVGFDNDKAHGGFRRWDMTNTPLWLNFSNPTILNLKNTTWNPEYCVIPYDYKHGWVYLVITGNLTRLGEAKVIPAAHPIHIHGHDFVILAQSNKTYDESTDPQHFNFHNPPRRDVAFLPAAGYLALAFKPDNPGVWLVHCHIAWHASSGLALQILERQEDILSSIGTLSKTRDTCDGWEEWLETTKVPFDQDDSGI</sequence>
<dbReference type="PROSITE" id="PS00080">
    <property type="entry name" value="MULTICOPPER_OXIDASE2"/>
    <property type="match status" value="1"/>
</dbReference>
<dbReference type="AlphaFoldDB" id="A0A8E2JVR7"/>
<dbReference type="GO" id="GO:0016491">
    <property type="term" value="F:oxidoreductase activity"/>
    <property type="evidence" value="ECO:0007669"/>
    <property type="project" value="UniProtKB-KW"/>
</dbReference>
<dbReference type="FunFam" id="2.60.40.420:FF:000045">
    <property type="entry name" value="Laccase 2"/>
    <property type="match status" value="1"/>
</dbReference>
<feature type="domain" description="Plastocyanin-like" evidence="7">
    <location>
        <begin position="107"/>
        <end position="223"/>
    </location>
</feature>
<dbReference type="InterPro" id="IPR008972">
    <property type="entry name" value="Cupredoxin"/>
</dbReference>
<feature type="domain" description="Plastocyanin-like" evidence="6">
    <location>
        <begin position="479"/>
        <end position="609"/>
    </location>
</feature>
<feature type="domain" description="Plastocyanin-like" evidence="5">
    <location>
        <begin position="233"/>
        <end position="404"/>
    </location>
</feature>
<dbReference type="Proteomes" id="UP000250140">
    <property type="component" value="Unassembled WGS sequence"/>
</dbReference>
<evidence type="ECO:0000313" key="8">
    <source>
        <dbReference type="EMBL" id="OCL11414.1"/>
    </source>
</evidence>
<comment type="similarity">
    <text evidence="1">Belongs to the multicopper oxidase family.</text>
</comment>
<dbReference type="InterPro" id="IPR011707">
    <property type="entry name" value="Cu-oxidase-like_N"/>
</dbReference>
<evidence type="ECO:0000259" key="5">
    <source>
        <dbReference type="Pfam" id="PF00394"/>
    </source>
</evidence>
<dbReference type="InterPro" id="IPR001117">
    <property type="entry name" value="Cu-oxidase_2nd"/>
</dbReference>
<gene>
    <name evidence="8" type="ORF">AOQ84DRAFT_313914</name>
</gene>
<evidence type="ECO:0000313" key="9">
    <source>
        <dbReference type="Proteomes" id="UP000250140"/>
    </source>
</evidence>
<evidence type="ECO:0000259" key="6">
    <source>
        <dbReference type="Pfam" id="PF07731"/>
    </source>
</evidence>
<accession>A0A8E2JVR7</accession>
<dbReference type="InterPro" id="IPR033138">
    <property type="entry name" value="Cu_oxidase_CS"/>
</dbReference>
<dbReference type="GO" id="GO:0005507">
    <property type="term" value="F:copper ion binding"/>
    <property type="evidence" value="ECO:0007669"/>
    <property type="project" value="InterPro"/>
</dbReference>
<evidence type="ECO:0000256" key="3">
    <source>
        <dbReference type="ARBA" id="ARBA00023002"/>
    </source>
</evidence>
<evidence type="ECO:0000259" key="7">
    <source>
        <dbReference type="Pfam" id="PF07732"/>
    </source>
</evidence>
<keyword evidence="3" id="KW-0560">Oxidoreductase</keyword>
<proteinExistence type="inferred from homology"/>
<dbReference type="InterPro" id="IPR045087">
    <property type="entry name" value="Cu-oxidase_fam"/>
</dbReference>
<reference evidence="8 9" key="1">
    <citation type="journal article" date="2016" name="Nat. Commun.">
        <title>Ectomycorrhizal ecology is imprinted in the genome of the dominant symbiotic fungus Cenococcum geophilum.</title>
        <authorList>
            <consortium name="DOE Joint Genome Institute"/>
            <person name="Peter M."/>
            <person name="Kohler A."/>
            <person name="Ohm R.A."/>
            <person name="Kuo A."/>
            <person name="Krutzmann J."/>
            <person name="Morin E."/>
            <person name="Arend M."/>
            <person name="Barry K.W."/>
            <person name="Binder M."/>
            <person name="Choi C."/>
            <person name="Clum A."/>
            <person name="Copeland A."/>
            <person name="Grisel N."/>
            <person name="Haridas S."/>
            <person name="Kipfer T."/>
            <person name="LaButti K."/>
            <person name="Lindquist E."/>
            <person name="Lipzen A."/>
            <person name="Maire R."/>
            <person name="Meier B."/>
            <person name="Mihaltcheva S."/>
            <person name="Molinier V."/>
            <person name="Murat C."/>
            <person name="Poggeler S."/>
            <person name="Quandt C.A."/>
            <person name="Sperisen C."/>
            <person name="Tritt A."/>
            <person name="Tisserant E."/>
            <person name="Crous P.W."/>
            <person name="Henrissat B."/>
            <person name="Nehls U."/>
            <person name="Egli S."/>
            <person name="Spatafora J.W."/>
            <person name="Grigoriev I.V."/>
            <person name="Martin F.M."/>
        </authorList>
    </citation>
    <scope>NUCLEOTIDE SEQUENCE [LARGE SCALE GENOMIC DNA]</scope>
    <source>
        <strain evidence="8 9">CBS 207.34</strain>
    </source>
</reference>
<dbReference type="CDD" id="cd13854">
    <property type="entry name" value="CuRO_1_MaLCC_like"/>
    <property type="match status" value="1"/>
</dbReference>
<dbReference type="InterPro" id="IPR002355">
    <property type="entry name" value="Cu_oxidase_Cu_BS"/>
</dbReference>
<dbReference type="PANTHER" id="PTHR11709:SF71">
    <property type="entry name" value="OXIDOREDUCTASE TPCJ"/>
    <property type="match status" value="1"/>
</dbReference>
<evidence type="ECO:0000256" key="4">
    <source>
        <dbReference type="ARBA" id="ARBA00023008"/>
    </source>
</evidence>
<dbReference type="Gene3D" id="2.60.40.420">
    <property type="entry name" value="Cupredoxins - blue copper proteins"/>
    <property type="match status" value="3"/>
</dbReference>
<dbReference type="PROSITE" id="PS00079">
    <property type="entry name" value="MULTICOPPER_OXIDASE1"/>
    <property type="match status" value="1"/>
</dbReference>
<keyword evidence="4" id="KW-0186">Copper</keyword>
<dbReference type="EMBL" id="KV749047">
    <property type="protein sequence ID" value="OCL11414.1"/>
    <property type="molecule type" value="Genomic_DNA"/>
</dbReference>
<dbReference type="PANTHER" id="PTHR11709">
    <property type="entry name" value="MULTI-COPPER OXIDASE"/>
    <property type="match status" value="1"/>
</dbReference>
<dbReference type="OrthoDB" id="2121828at2759"/>
<dbReference type="CDD" id="cd13880">
    <property type="entry name" value="CuRO_2_MaLCC_like"/>
    <property type="match status" value="1"/>
</dbReference>
<evidence type="ECO:0000256" key="2">
    <source>
        <dbReference type="ARBA" id="ARBA00022723"/>
    </source>
</evidence>
<name>A0A8E2JVR7_9PEZI</name>
<dbReference type="Pfam" id="PF00394">
    <property type="entry name" value="Cu-oxidase"/>
    <property type="match status" value="1"/>
</dbReference>
<protein>
    <submittedName>
        <fullName evidence="8">Laccase-like multicopper oxidase</fullName>
    </submittedName>
</protein>
<dbReference type="Pfam" id="PF07731">
    <property type="entry name" value="Cu-oxidase_2"/>
    <property type="match status" value="1"/>
</dbReference>
<dbReference type="CDD" id="cd13901">
    <property type="entry name" value="CuRO_3_MaLCC_like"/>
    <property type="match status" value="1"/>
</dbReference>
<dbReference type="Pfam" id="PF07732">
    <property type="entry name" value="Cu-oxidase_3"/>
    <property type="match status" value="1"/>
</dbReference>
<dbReference type="SUPFAM" id="SSF49503">
    <property type="entry name" value="Cupredoxins"/>
    <property type="match status" value="3"/>
</dbReference>
<keyword evidence="2" id="KW-0479">Metal-binding</keyword>
<keyword evidence="9" id="KW-1185">Reference proteome</keyword>
<organism evidence="8 9">
    <name type="scientific">Glonium stellatum</name>
    <dbReference type="NCBI Taxonomy" id="574774"/>
    <lineage>
        <taxon>Eukaryota</taxon>
        <taxon>Fungi</taxon>
        <taxon>Dikarya</taxon>
        <taxon>Ascomycota</taxon>
        <taxon>Pezizomycotina</taxon>
        <taxon>Dothideomycetes</taxon>
        <taxon>Pleosporomycetidae</taxon>
        <taxon>Gloniales</taxon>
        <taxon>Gloniaceae</taxon>
        <taxon>Glonium</taxon>
    </lineage>
</organism>
<evidence type="ECO:0000256" key="1">
    <source>
        <dbReference type="ARBA" id="ARBA00010609"/>
    </source>
</evidence>
<dbReference type="InterPro" id="IPR011706">
    <property type="entry name" value="Cu-oxidase_C"/>
</dbReference>